<organism evidence="2 3">
    <name type="scientific">Prauserella cavernicola</name>
    <dbReference type="NCBI Taxonomy" id="2800127"/>
    <lineage>
        <taxon>Bacteria</taxon>
        <taxon>Bacillati</taxon>
        <taxon>Actinomycetota</taxon>
        <taxon>Actinomycetes</taxon>
        <taxon>Pseudonocardiales</taxon>
        <taxon>Pseudonocardiaceae</taxon>
        <taxon>Prauserella</taxon>
    </lineage>
</organism>
<dbReference type="Proteomes" id="UP000635245">
    <property type="component" value="Unassembled WGS sequence"/>
</dbReference>
<accession>A0A934QW34</accession>
<dbReference type="RefSeq" id="WP_200320310.1">
    <property type="nucleotide sequence ID" value="NZ_JAENJH010000004.1"/>
</dbReference>
<feature type="transmembrane region" description="Helical" evidence="1">
    <location>
        <begin position="144"/>
        <end position="166"/>
    </location>
</feature>
<keyword evidence="1" id="KW-1133">Transmembrane helix</keyword>
<comment type="caution">
    <text evidence="2">The sequence shown here is derived from an EMBL/GenBank/DDBJ whole genome shotgun (WGS) entry which is preliminary data.</text>
</comment>
<dbReference type="EMBL" id="JAENJH010000004">
    <property type="protein sequence ID" value="MBK1786664.1"/>
    <property type="molecule type" value="Genomic_DNA"/>
</dbReference>
<evidence type="ECO:0000313" key="2">
    <source>
        <dbReference type="EMBL" id="MBK1786664.1"/>
    </source>
</evidence>
<name>A0A934QW34_9PSEU</name>
<feature type="transmembrane region" description="Helical" evidence="1">
    <location>
        <begin position="191"/>
        <end position="208"/>
    </location>
</feature>
<evidence type="ECO:0000313" key="3">
    <source>
        <dbReference type="Proteomes" id="UP000635245"/>
    </source>
</evidence>
<keyword evidence="3" id="KW-1185">Reference proteome</keyword>
<keyword evidence="1" id="KW-0472">Membrane</keyword>
<evidence type="ECO:0000256" key="1">
    <source>
        <dbReference type="SAM" id="Phobius"/>
    </source>
</evidence>
<dbReference type="AlphaFoldDB" id="A0A934QW34"/>
<proteinExistence type="predicted"/>
<keyword evidence="1" id="KW-0812">Transmembrane</keyword>
<reference evidence="2" key="1">
    <citation type="submission" date="2020-12" db="EMBL/GenBank/DDBJ databases">
        <title>Prauserella sp. ASG 168, a novel actinomycete isolated from cave rock.</title>
        <authorList>
            <person name="Suriyachadkun C."/>
        </authorList>
    </citation>
    <scope>NUCLEOTIDE SEQUENCE</scope>
    <source>
        <strain evidence="2">ASG 168</strain>
    </source>
</reference>
<protein>
    <submittedName>
        <fullName evidence="2">Uncharacterized protein</fullName>
    </submittedName>
</protein>
<gene>
    <name evidence="2" type="ORF">JHE00_20235</name>
</gene>
<sequence length="225" mass="24757">MVKKFKRQWQLGKVRSGDGSALAEFRLWQLFARSLFFLELPGPAQDRHLFAVDVRFMADAKSRKQHENGEGKSPAALYRDGVQVARSNLPATFPVPGGVIEVAASSFGLKRMRFVREDGTEEALRPHPRSQEARRARFEQRHPVASSVVGAIAIAILLVALAGVIMEGIEAITKVPVIAEHVGRFTMPIDLPLWATIALVIAGVVAATERATRLKYHWLLDAAAS</sequence>